<evidence type="ECO:0000313" key="2">
    <source>
        <dbReference type="Proteomes" id="UP000829196"/>
    </source>
</evidence>
<protein>
    <submittedName>
        <fullName evidence="1">Uncharacterized protein</fullName>
    </submittedName>
</protein>
<name>A0A8T3C3B8_DENNO</name>
<proteinExistence type="predicted"/>
<reference evidence="1" key="1">
    <citation type="journal article" date="2022" name="Front. Genet.">
        <title>Chromosome-Scale Assembly of the Dendrobium nobile Genome Provides Insights Into the Molecular Mechanism of the Biosynthesis of the Medicinal Active Ingredient of Dendrobium.</title>
        <authorList>
            <person name="Xu Q."/>
            <person name="Niu S.-C."/>
            <person name="Li K.-L."/>
            <person name="Zheng P.-J."/>
            <person name="Zhang X.-J."/>
            <person name="Jia Y."/>
            <person name="Liu Y."/>
            <person name="Niu Y.-X."/>
            <person name="Yu L.-H."/>
            <person name="Chen D.-F."/>
            <person name="Zhang G.-Q."/>
        </authorList>
    </citation>
    <scope>NUCLEOTIDE SEQUENCE</scope>
    <source>
        <tissue evidence="1">Leaf</tissue>
    </source>
</reference>
<gene>
    <name evidence="1" type="ORF">KFK09_003541</name>
</gene>
<organism evidence="1 2">
    <name type="scientific">Dendrobium nobile</name>
    <name type="common">Orchid</name>
    <dbReference type="NCBI Taxonomy" id="94219"/>
    <lineage>
        <taxon>Eukaryota</taxon>
        <taxon>Viridiplantae</taxon>
        <taxon>Streptophyta</taxon>
        <taxon>Embryophyta</taxon>
        <taxon>Tracheophyta</taxon>
        <taxon>Spermatophyta</taxon>
        <taxon>Magnoliopsida</taxon>
        <taxon>Liliopsida</taxon>
        <taxon>Asparagales</taxon>
        <taxon>Orchidaceae</taxon>
        <taxon>Epidendroideae</taxon>
        <taxon>Malaxideae</taxon>
        <taxon>Dendrobiinae</taxon>
        <taxon>Dendrobium</taxon>
    </lineage>
</organism>
<sequence>MNGSAKGDFSTNSKRAVNPHVEPQWKITRYVSLYHHNCHRYRLSFCLFFPTASCCMRCFLSILC</sequence>
<dbReference type="AlphaFoldDB" id="A0A8T3C3B8"/>
<evidence type="ECO:0000313" key="1">
    <source>
        <dbReference type="EMBL" id="KAI0524177.1"/>
    </source>
</evidence>
<comment type="caution">
    <text evidence="1">The sequence shown here is derived from an EMBL/GenBank/DDBJ whole genome shotgun (WGS) entry which is preliminary data.</text>
</comment>
<dbReference type="EMBL" id="JAGYWB010000004">
    <property type="protein sequence ID" value="KAI0524177.1"/>
    <property type="molecule type" value="Genomic_DNA"/>
</dbReference>
<accession>A0A8T3C3B8</accession>
<dbReference type="Proteomes" id="UP000829196">
    <property type="component" value="Unassembled WGS sequence"/>
</dbReference>
<keyword evidence="2" id="KW-1185">Reference proteome</keyword>